<comment type="caution">
    <text evidence="8">The sequence shown here is derived from an EMBL/GenBank/DDBJ whole genome shotgun (WGS) entry which is preliminary data.</text>
</comment>
<dbReference type="InterPro" id="IPR004839">
    <property type="entry name" value="Aminotransferase_I/II_large"/>
</dbReference>
<keyword evidence="4 8" id="KW-0032">Aminotransferase</keyword>
<dbReference type="Proteomes" id="UP000789845">
    <property type="component" value="Unassembled WGS sequence"/>
</dbReference>
<comment type="subunit">
    <text evidence="3">Homodimer.</text>
</comment>
<dbReference type="Gene3D" id="3.40.640.10">
    <property type="entry name" value="Type I PLP-dependent aspartate aminotransferase-like (Major domain)"/>
    <property type="match status" value="1"/>
</dbReference>
<name>A0A9C7GD17_9BACI</name>
<evidence type="ECO:0000259" key="7">
    <source>
        <dbReference type="Pfam" id="PF00155"/>
    </source>
</evidence>
<evidence type="ECO:0000256" key="6">
    <source>
        <dbReference type="ARBA" id="ARBA00022898"/>
    </source>
</evidence>
<reference evidence="8" key="1">
    <citation type="submission" date="2021-10" db="EMBL/GenBank/DDBJ databases">
        <authorList>
            <person name="Criscuolo A."/>
        </authorList>
    </citation>
    <scope>NUCLEOTIDE SEQUENCE</scope>
    <source>
        <strain evidence="8">CIP111885</strain>
    </source>
</reference>
<evidence type="ECO:0000256" key="2">
    <source>
        <dbReference type="ARBA" id="ARBA00007441"/>
    </source>
</evidence>
<dbReference type="InterPro" id="IPR050859">
    <property type="entry name" value="Class-I_PLP-dep_aminotransf"/>
</dbReference>
<dbReference type="InterPro" id="IPR015421">
    <property type="entry name" value="PyrdxlP-dep_Trfase_major"/>
</dbReference>
<evidence type="ECO:0000256" key="1">
    <source>
        <dbReference type="ARBA" id="ARBA00001933"/>
    </source>
</evidence>
<proteinExistence type="inferred from homology"/>
<protein>
    <submittedName>
        <fullName evidence="8">2-aminoadipate transaminase</fullName>
        <ecNumber evidence="8">2.6.1.39</ecNumber>
    </submittedName>
</protein>
<evidence type="ECO:0000256" key="5">
    <source>
        <dbReference type="ARBA" id="ARBA00022679"/>
    </source>
</evidence>
<dbReference type="Pfam" id="PF00155">
    <property type="entry name" value="Aminotran_1_2"/>
    <property type="match status" value="1"/>
</dbReference>
<dbReference type="GO" id="GO:1901605">
    <property type="term" value="P:alpha-amino acid metabolic process"/>
    <property type="evidence" value="ECO:0007669"/>
    <property type="project" value="TreeGrafter"/>
</dbReference>
<organism evidence="8 9">
    <name type="scientific">Pseudoneobacillus rhizosphaerae</name>
    <dbReference type="NCBI Taxonomy" id="2880968"/>
    <lineage>
        <taxon>Bacteria</taxon>
        <taxon>Bacillati</taxon>
        <taxon>Bacillota</taxon>
        <taxon>Bacilli</taxon>
        <taxon>Bacillales</taxon>
        <taxon>Bacillaceae</taxon>
        <taxon>Pseudoneobacillus</taxon>
    </lineage>
</organism>
<evidence type="ECO:0000313" key="9">
    <source>
        <dbReference type="Proteomes" id="UP000789845"/>
    </source>
</evidence>
<dbReference type="AlphaFoldDB" id="A0A9C7GD17"/>
<dbReference type="GO" id="GO:0030170">
    <property type="term" value="F:pyridoxal phosphate binding"/>
    <property type="evidence" value="ECO:0007669"/>
    <property type="project" value="InterPro"/>
</dbReference>
<feature type="domain" description="Aminotransferase class I/classII large" evidence="7">
    <location>
        <begin position="33"/>
        <end position="383"/>
    </location>
</feature>
<dbReference type="EMBL" id="CAKJTG010000025">
    <property type="protein sequence ID" value="CAG9609925.1"/>
    <property type="molecule type" value="Genomic_DNA"/>
</dbReference>
<dbReference type="EC" id="2.6.1.39" evidence="8"/>
<dbReference type="FunFam" id="3.40.640.10:FF:000053">
    <property type="entry name" value="Aminotransferase, class I"/>
    <property type="match status" value="1"/>
</dbReference>
<dbReference type="InterPro" id="IPR015422">
    <property type="entry name" value="PyrdxlP-dep_Trfase_small"/>
</dbReference>
<keyword evidence="6" id="KW-0663">Pyridoxal phosphate</keyword>
<keyword evidence="5 8" id="KW-0808">Transferase</keyword>
<evidence type="ECO:0000256" key="4">
    <source>
        <dbReference type="ARBA" id="ARBA00022576"/>
    </source>
</evidence>
<dbReference type="CDD" id="cd00609">
    <property type="entry name" value="AAT_like"/>
    <property type="match status" value="1"/>
</dbReference>
<dbReference type="PANTHER" id="PTHR42790">
    <property type="entry name" value="AMINOTRANSFERASE"/>
    <property type="match status" value="1"/>
</dbReference>
<dbReference type="InterPro" id="IPR015424">
    <property type="entry name" value="PyrdxlP-dep_Trfase"/>
</dbReference>
<accession>A0A9C7GD17</accession>
<comment type="cofactor">
    <cofactor evidence="1">
        <name>pyridoxal 5'-phosphate</name>
        <dbReference type="ChEBI" id="CHEBI:597326"/>
    </cofactor>
</comment>
<dbReference type="PANTHER" id="PTHR42790:SF19">
    <property type="entry name" value="KYNURENINE_ALPHA-AMINOADIPATE AMINOTRANSFERASE, MITOCHONDRIAL"/>
    <property type="match status" value="1"/>
</dbReference>
<dbReference type="Gene3D" id="3.90.1150.10">
    <property type="entry name" value="Aspartate Aminotransferase, domain 1"/>
    <property type="match status" value="1"/>
</dbReference>
<evidence type="ECO:0000313" key="8">
    <source>
        <dbReference type="EMBL" id="CAG9609925.1"/>
    </source>
</evidence>
<dbReference type="SUPFAM" id="SSF53383">
    <property type="entry name" value="PLP-dependent transferases"/>
    <property type="match status" value="1"/>
</dbReference>
<comment type="similarity">
    <text evidence="2">Belongs to the class-I pyridoxal-phosphate-dependent aminotransferase family.</text>
</comment>
<dbReference type="GO" id="GO:0047536">
    <property type="term" value="F:2-aminoadipate transaminase activity"/>
    <property type="evidence" value="ECO:0007669"/>
    <property type="project" value="UniProtKB-EC"/>
</dbReference>
<sequence length="394" mass="44246">MYVKVEAFFPENIKIALKNEPPGAWMPVLPEGCIRLSSGYPDASLVPTMEIKAAVARLLDEEQDLPLHYLGSPRMDKLKALIQNRMQERSMPVAAEELMITAGACQAIDLIARIFLDEQAVVVVEAPTYMEALEIFQNYTKQVISVPIDEEGLQTDRLEAILQERKNAGLPLPRLLYTIPTFHNPTGTTLSLERRKHLIALSVEYDFVILEDDAYGELAFDQNHLSLKAIDKDGHVLYVGSLSKVVAPGMRVGWIAGASEFISALNWFKKDLDHPFAQSTMAAYLETINLDERLIQLKEVYRHKCKTLIGALEKHLPENVSWYIPKGGYFVWVRIPGVDTATLLTQALAEGVSFIPGKFFYQDDQNGTEYLRLSYSFATENDIVDGVKKLGKII</sequence>
<evidence type="ECO:0000256" key="3">
    <source>
        <dbReference type="ARBA" id="ARBA00011738"/>
    </source>
</evidence>
<gene>
    <name evidence="8" type="primary">lysN</name>
    <name evidence="8" type="ORF">NEOCIP111885_03668</name>
</gene>
<keyword evidence="9" id="KW-1185">Reference proteome</keyword>